<dbReference type="Pfam" id="PF13332">
    <property type="entry name" value="Fil_haemagg_2"/>
    <property type="match status" value="2"/>
</dbReference>
<evidence type="ECO:0000259" key="2">
    <source>
        <dbReference type="Pfam" id="PF04830"/>
    </source>
</evidence>
<name>A0ABT7EEV3_9GAMM</name>
<organism evidence="3 4">
    <name type="scientific">Pseudoalteromonas obscura</name>
    <dbReference type="NCBI Taxonomy" id="3048491"/>
    <lineage>
        <taxon>Bacteria</taxon>
        <taxon>Pseudomonadati</taxon>
        <taxon>Pseudomonadota</taxon>
        <taxon>Gammaproteobacteria</taxon>
        <taxon>Alteromonadales</taxon>
        <taxon>Pseudoalteromonadaceae</taxon>
        <taxon>Pseudoalteromonas</taxon>
    </lineage>
</organism>
<dbReference type="Proteomes" id="UP001231915">
    <property type="component" value="Unassembled WGS sequence"/>
</dbReference>
<proteinExistence type="predicted"/>
<dbReference type="EMBL" id="JASJUT010000001">
    <property type="protein sequence ID" value="MDK2593800.1"/>
    <property type="molecule type" value="Genomic_DNA"/>
</dbReference>
<accession>A0ABT7EEV3</accession>
<feature type="domain" description="DUF637" evidence="2">
    <location>
        <begin position="656"/>
        <end position="834"/>
    </location>
</feature>
<evidence type="ECO:0000313" key="3">
    <source>
        <dbReference type="EMBL" id="MDK2593800.1"/>
    </source>
</evidence>
<dbReference type="InterPro" id="IPR025157">
    <property type="entry name" value="Hemagglutinin_rpt"/>
</dbReference>
<feature type="transmembrane region" description="Helical" evidence="1">
    <location>
        <begin position="20"/>
        <end position="39"/>
    </location>
</feature>
<keyword evidence="1" id="KW-0812">Transmembrane</keyword>
<reference evidence="3 4" key="1">
    <citation type="submission" date="2023-05" db="EMBL/GenBank/DDBJ databases">
        <title>Pseudoalteromonas ardens sp. nov., Pseudoalteromonas obscura sp. nov., and Pseudoalteromonas umbrosa sp. nov., isolated from the coral Montipora capitata.</title>
        <authorList>
            <person name="Thomas E.M."/>
            <person name="Smith E.M."/>
            <person name="Papke E."/>
            <person name="Shlafstein M.D."/>
            <person name="Oline D.K."/>
            <person name="Videau P."/>
            <person name="Saw J.H."/>
            <person name="Strangman W.K."/>
            <person name="Ushijima B."/>
        </authorList>
    </citation>
    <scope>NUCLEOTIDE SEQUENCE [LARGE SCALE GENOMIC DNA]</scope>
    <source>
        <strain evidence="3 4">P94</strain>
    </source>
</reference>
<keyword evidence="1" id="KW-1133">Transmembrane helix</keyword>
<evidence type="ECO:0000256" key="1">
    <source>
        <dbReference type="SAM" id="Phobius"/>
    </source>
</evidence>
<keyword evidence="1" id="KW-0472">Membrane</keyword>
<gene>
    <name evidence="3" type="ORF">QNM18_01815</name>
</gene>
<dbReference type="InterPro" id="IPR006915">
    <property type="entry name" value="DUF637_hemagglutn_put"/>
</dbReference>
<keyword evidence="4" id="KW-1185">Reference proteome</keyword>
<dbReference type="RefSeq" id="WP_284136140.1">
    <property type="nucleotide sequence ID" value="NZ_JASJUT010000001.1"/>
</dbReference>
<comment type="caution">
    <text evidence="3">The sequence shown here is derived from an EMBL/GenBank/DDBJ whole genome shotgun (WGS) entry which is preliminary data.</text>
</comment>
<sequence>MKKNNEADKPVPFYKKAIAYLNIFMLLGQVCLPTLAHAYNAFDKTNAAQVLASSPAFTKESSNRQTLYVKSEHIAEQSRAQNAQTIAGFHKLLLDNRKSALPSPQYIPISTGSITVIFPHYPLAKLVGDRFVQSRLIRSQIYAELNRNMISTAYADETAQITQLYQNAYELAKKGSVTFGEKVPKSVYDSFGKDFIWPEFREINGENVLSPVVHLSASTIETRTVNGHLVEFTGSDVNFRDITVNNGTLLTGRDTYLRTARNLTVNPGAQVASDGDLNLFVGGTLRNLSGSLTARDNVDIIAGQYEQKTLVHRFSSRYERGSRFGEIASVSGENIRIRSMGDIVIQGGTITGNTIGLRADGNIRLISQQTSYVNNEPVGEYSQSTSEVKHLTTKLSAKDSIYLMASGAIELKAAELHADEGVIELLAGQGIFVSNEFNQFQKQSSAKWGKTTEQEQEFQTIAVRSALEAGKGIMVASDFGDITLKAAKINSGEGTTIDARNGKVNLLLAKEQDHYFYNRVKKGTWKIKTETKQDTVDTAVYNEIIGGVKVKATHGITLELGQYEGESLQDTLNTFSSSNSLSWMSDLHNDPELSGNIDLVYQKLERIHKHDKTSTLSPAAMAVIAIAVSVAMGPGGAELIGSTGSIGSFGVINGAAMQAGALALATQAAVGLASGKGIDGTLESMLQEDSIRSLATSMVTAGILNSEAFKSLKFFSNADIGSTFFESQNAIDLANQVSMAVANATVSAGVSTLINGGDFGDFKGQFVNSLRASAINTVGEKMASKIGELADDGTIDQAVRYLSHAALGCAIGAASASANNAEKGTACASGAGGAVIGEVVADKYKSSQDYHTKQAELEGILKDLGLDESKFVGLTHEQKKALLKSNAPNLMKQLSEIKAKGVDLAKLGAGVGAFIAGAEVNIAANAGENAAEHNAFWFVLQAGYMLYKAYDLYQTIEGAIAIGEELAAAKDNPQKQIEIIKKHAISLGIDIVVGKTAAETLGSLIKIAKSKGIVPERVVEELNSILTKLESGKPQNYKPGESQQSHVDFEFGPVAWGAKVENKLELGSFIEDNKISLKSGWDANRLYDEVLKKPENGKRPPVEDYLSQEYIDSHLDRFKGGAVRFTTKDAINQFGSIGPSEAFIMPKSDFDEIVRRANGNVSEIEIALGLNSGDLSNGGTVAAHILPSELGGIRLPSGNEMGANDMWVPGGVTSGGVREAILDVTQVPLRMLKFK</sequence>
<protein>
    <submittedName>
        <fullName evidence="3">DUF637 domain-containing protein</fullName>
    </submittedName>
</protein>
<evidence type="ECO:0000313" key="4">
    <source>
        <dbReference type="Proteomes" id="UP001231915"/>
    </source>
</evidence>
<dbReference type="Pfam" id="PF04830">
    <property type="entry name" value="DUF637"/>
    <property type="match status" value="1"/>
</dbReference>